<dbReference type="InterPro" id="IPR051533">
    <property type="entry name" value="WaaL-like"/>
</dbReference>
<dbReference type="InterPro" id="IPR007016">
    <property type="entry name" value="O-antigen_ligase-rel_domated"/>
</dbReference>
<keyword evidence="4 6" id="KW-0472">Membrane</keyword>
<feature type="transmembrane region" description="Helical" evidence="6">
    <location>
        <begin position="118"/>
        <end position="135"/>
    </location>
</feature>
<feature type="compositionally biased region" description="Gly residues" evidence="5">
    <location>
        <begin position="263"/>
        <end position="272"/>
    </location>
</feature>
<feature type="transmembrane region" description="Helical" evidence="6">
    <location>
        <begin position="87"/>
        <end position="106"/>
    </location>
</feature>
<protein>
    <recommendedName>
        <fullName evidence="7">O-antigen ligase-related domain-containing protein</fullName>
    </recommendedName>
</protein>
<evidence type="ECO:0000313" key="8">
    <source>
        <dbReference type="EMBL" id="GGG11520.1"/>
    </source>
</evidence>
<accession>A0A917D7E6</accession>
<organism evidence="8 9">
    <name type="scientific">Paenibacillus albidus</name>
    <dbReference type="NCBI Taxonomy" id="2041023"/>
    <lineage>
        <taxon>Bacteria</taxon>
        <taxon>Bacillati</taxon>
        <taxon>Bacillota</taxon>
        <taxon>Bacilli</taxon>
        <taxon>Bacillales</taxon>
        <taxon>Paenibacillaceae</taxon>
        <taxon>Paenibacillus</taxon>
    </lineage>
</organism>
<feature type="transmembrane region" description="Helical" evidence="6">
    <location>
        <begin position="563"/>
        <end position="583"/>
    </location>
</feature>
<evidence type="ECO:0000259" key="7">
    <source>
        <dbReference type="Pfam" id="PF04932"/>
    </source>
</evidence>
<comment type="subcellular location">
    <subcellularLocation>
        <location evidence="1">Membrane</location>
        <topology evidence="1">Multi-pass membrane protein</topology>
    </subcellularLocation>
</comment>
<dbReference type="Proteomes" id="UP000637643">
    <property type="component" value="Unassembled WGS sequence"/>
</dbReference>
<feature type="transmembrane region" description="Helical" evidence="6">
    <location>
        <begin position="142"/>
        <end position="164"/>
    </location>
</feature>
<feature type="transmembrane region" description="Helical" evidence="6">
    <location>
        <begin position="285"/>
        <end position="307"/>
    </location>
</feature>
<evidence type="ECO:0000256" key="1">
    <source>
        <dbReference type="ARBA" id="ARBA00004141"/>
    </source>
</evidence>
<feature type="transmembrane region" description="Helical" evidence="6">
    <location>
        <begin position="43"/>
        <end position="60"/>
    </location>
</feature>
<dbReference type="PANTHER" id="PTHR37422:SF21">
    <property type="entry name" value="EXOQ-LIKE PROTEIN"/>
    <property type="match status" value="1"/>
</dbReference>
<sequence length="782" mass="83219">MRKDRKTQLSPHERFITYTCAAAVLAAGVGACLHRGLFFIDEAYPVLTGWFVLCAVLAVLRQKKPAYTLEQPADLQYSGGGRRLAKGALLTGPAILLTLYVIHALREPLSAQGTLNEILRWGLYASFVWVALHSGRHLLAAAWHIVGLTLCLSALLAVCGVLQLPFGVAYSGSPEVSAAGARLAGLLEYPNAFGAVMAVFLLERLFAVADYYASAEPGSRGSSESASGAGSGRGTGSGPSINGAGSVASRSEAGSGQSTHTAEGGGGSGRGTAGAATPNAALLRLLLLLLPLLPLLPLFPYTAALLLSESRGAWLAAACASAAALAWKRRLLAPLLAAGAAPVAAAALLYCELAPARLAVEPLPGLLLLAGLWAGALLAGLWLCRRGCGAAGRVKAAALLLAAAGWTAAGCAVFQQVRERITGPSSTVSARALLYRDAWRLAGEAPWLGQGGETWRSAYLAAQSRPYVGSQVHSGYLDLLLNLGVAGVAVAGLMLLAAGWLLVLYAPRLLPPFLVLVLHSAVDFDWSYGLFWLLLLWLPALALTEALAIPARKRTTGASSGGISRLYTIGGCCCCLLLGLLSYRVGQAAELYRQAAYKAESVDREGLLRQSLVWNPVSTRTALQLSRLLPAEEALDLLRSSLQYSPESAALHWEVAERYAQADNAAAALHWIRRSLRLDLYNYAKWEEGARYMLRLGTRKLESGEAEAAQRCGAAGLELLRQYRLRVQLDERGGERHNDRRFAFTEEAGAIGRELERIMRKRETAEGERRSVTGLSFYSSEP</sequence>
<feature type="compositionally biased region" description="Low complexity" evidence="5">
    <location>
        <begin position="215"/>
        <end position="228"/>
    </location>
</feature>
<dbReference type="SUPFAM" id="SSF48452">
    <property type="entry name" value="TPR-like"/>
    <property type="match status" value="1"/>
</dbReference>
<feature type="domain" description="O-antigen ligase-related" evidence="7">
    <location>
        <begin position="371"/>
        <end position="490"/>
    </location>
</feature>
<name>A0A917D7E6_9BACL</name>
<comment type="caution">
    <text evidence="8">The sequence shown here is derived from an EMBL/GenBank/DDBJ whole genome shotgun (WGS) entry which is preliminary data.</text>
</comment>
<reference evidence="8" key="2">
    <citation type="submission" date="2020-09" db="EMBL/GenBank/DDBJ databases">
        <authorList>
            <person name="Sun Q."/>
            <person name="Zhou Y."/>
        </authorList>
    </citation>
    <scope>NUCLEOTIDE SEQUENCE</scope>
    <source>
        <strain evidence="8">CGMCC 1.16134</strain>
    </source>
</reference>
<keyword evidence="9" id="KW-1185">Reference proteome</keyword>
<feature type="transmembrane region" description="Helical" evidence="6">
    <location>
        <begin position="331"/>
        <end position="351"/>
    </location>
</feature>
<dbReference type="GO" id="GO:0016020">
    <property type="term" value="C:membrane"/>
    <property type="evidence" value="ECO:0007669"/>
    <property type="project" value="UniProtKB-SubCell"/>
</dbReference>
<evidence type="ECO:0000256" key="6">
    <source>
        <dbReference type="SAM" id="Phobius"/>
    </source>
</evidence>
<evidence type="ECO:0000256" key="5">
    <source>
        <dbReference type="SAM" id="MobiDB-lite"/>
    </source>
</evidence>
<dbReference type="InterPro" id="IPR011990">
    <property type="entry name" value="TPR-like_helical_dom_sf"/>
</dbReference>
<feature type="transmembrane region" description="Helical" evidence="6">
    <location>
        <begin position="395"/>
        <end position="414"/>
    </location>
</feature>
<feature type="region of interest" description="Disordered" evidence="5">
    <location>
        <begin position="762"/>
        <end position="782"/>
    </location>
</feature>
<reference evidence="8" key="1">
    <citation type="journal article" date="2014" name="Int. J. Syst. Evol. Microbiol.">
        <title>Complete genome sequence of Corynebacterium casei LMG S-19264T (=DSM 44701T), isolated from a smear-ripened cheese.</title>
        <authorList>
            <consortium name="US DOE Joint Genome Institute (JGI-PGF)"/>
            <person name="Walter F."/>
            <person name="Albersmeier A."/>
            <person name="Kalinowski J."/>
            <person name="Ruckert C."/>
        </authorList>
    </citation>
    <scope>NUCLEOTIDE SEQUENCE</scope>
    <source>
        <strain evidence="8">CGMCC 1.16134</strain>
    </source>
</reference>
<evidence type="ECO:0000256" key="4">
    <source>
        <dbReference type="ARBA" id="ARBA00023136"/>
    </source>
</evidence>
<feature type="transmembrane region" description="Helical" evidence="6">
    <location>
        <begin position="479"/>
        <end position="506"/>
    </location>
</feature>
<proteinExistence type="predicted"/>
<feature type="transmembrane region" description="Helical" evidence="6">
    <location>
        <begin position="363"/>
        <end position="383"/>
    </location>
</feature>
<keyword evidence="3 6" id="KW-1133">Transmembrane helix</keyword>
<feature type="compositionally biased region" description="Basic and acidic residues" evidence="5">
    <location>
        <begin position="762"/>
        <end position="771"/>
    </location>
</feature>
<feature type="transmembrane region" description="Helical" evidence="6">
    <location>
        <begin position="526"/>
        <end position="551"/>
    </location>
</feature>
<evidence type="ECO:0000256" key="3">
    <source>
        <dbReference type="ARBA" id="ARBA00022989"/>
    </source>
</evidence>
<feature type="compositionally biased region" description="Polar residues" evidence="5">
    <location>
        <begin position="248"/>
        <end position="258"/>
    </location>
</feature>
<evidence type="ECO:0000313" key="9">
    <source>
        <dbReference type="Proteomes" id="UP000637643"/>
    </source>
</evidence>
<dbReference type="RefSeq" id="WP_229696467.1">
    <property type="nucleotide sequence ID" value="NZ_BMKR01000053.1"/>
</dbReference>
<dbReference type="PANTHER" id="PTHR37422">
    <property type="entry name" value="TEICHURONIC ACID BIOSYNTHESIS PROTEIN TUAE"/>
    <property type="match status" value="1"/>
</dbReference>
<dbReference type="Pfam" id="PF04932">
    <property type="entry name" value="Wzy_C"/>
    <property type="match status" value="1"/>
</dbReference>
<gene>
    <name evidence="8" type="ORF">GCM10010912_64900</name>
</gene>
<keyword evidence="2 6" id="KW-0812">Transmembrane</keyword>
<dbReference type="EMBL" id="BMKR01000053">
    <property type="protein sequence ID" value="GGG11520.1"/>
    <property type="molecule type" value="Genomic_DNA"/>
</dbReference>
<evidence type="ECO:0000256" key="2">
    <source>
        <dbReference type="ARBA" id="ARBA00022692"/>
    </source>
</evidence>
<feature type="region of interest" description="Disordered" evidence="5">
    <location>
        <begin position="215"/>
        <end position="272"/>
    </location>
</feature>
<dbReference type="PROSITE" id="PS51257">
    <property type="entry name" value="PROKAR_LIPOPROTEIN"/>
    <property type="match status" value="1"/>
</dbReference>
<dbReference type="AlphaFoldDB" id="A0A917D7E6"/>
<feature type="transmembrane region" description="Helical" evidence="6">
    <location>
        <begin position="15"/>
        <end position="37"/>
    </location>
</feature>
<feature type="compositionally biased region" description="Polar residues" evidence="5">
    <location>
        <begin position="773"/>
        <end position="782"/>
    </location>
</feature>